<comment type="cofactor">
    <cofactor evidence="2">
        <name>FAD</name>
        <dbReference type="ChEBI" id="CHEBI:57692"/>
    </cofactor>
</comment>
<evidence type="ECO:0000256" key="2">
    <source>
        <dbReference type="RuleBase" id="RU364054"/>
    </source>
</evidence>
<dbReference type="STRING" id="98765.A0A2R6NGL6"/>
<keyword evidence="2" id="KW-0285">Flavoprotein</keyword>
<comment type="caution">
    <text evidence="3">The sequence shown here is derived from an EMBL/GenBank/DDBJ whole genome shotgun (WGS) entry which is preliminary data.</text>
</comment>
<dbReference type="GO" id="GO:0071949">
    <property type="term" value="F:FAD binding"/>
    <property type="evidence" value="ECO:0007669"/>
    <property type="project" value="TreeGrafter"/>
</dbReference>
<keyword evidence="4" id="KW-1185">Reference proteome</keyword>
<organism evidence="3 4">
    <name type="scientific">Hermanssonia centrifuga</name>
    <dbReference type="NCBI Taxonomy" id="98765"/>
    <lineage>
        <taxon>Eukaryota</taxon>
        <taxon>Fungi</taxon>
        <taxon>Dikarya</taxon>
        <taxon>Basidiomycota</taxon>
        <taxon>Agaricomycotina</taxon>
        <taxon>Agaricomycetes</taxon>
        <taxon>Polyporales</taxon>
        <taxon>Meruliaceae</taxon>
        <taxon>Hermanssonia</taxon>
    </lineage>
</organism>
<dbReference type="AlphaFoldDB" id="A0A2R6NGL6"/>
<keyword evidence="2" id="KW-0642">Proline metabolism</keyword>
<dbReference type="Gene3D" id="3.20.20.220">
    <property type="match status" value="1"/>
</dbReference>
<evidence type="ECO:0000256" key="1">
    <source>
        <dbReference type="ARBA" id="ARBA00023002"/>
    </source>
</evidence>
<keyword evidence="1 2" id="KW-0560">Oxidoreductase</keyword>
<accession>A0A2R6NGL6</accession>
<dbReference type="OrthoDB" id="5464at2759"/>
<evidence type="ECO:0000313" key="4">
    <source>
        <dbReference type="Proteomes" id="UP000186601"/>
    </source>
</evidence>
<reference evidence="3 4" key="1">
    <citation type="submission" date="2018-02" db="EMBL/GenBank/DDBJ databases">
        <title>Genome sequence of the basidiomycete white-rot fungus Phlebia centrifuga.</title>
        <authorList>
            <person name="Granchi Z."/>
            <person name="Peng M."/>
            <person name="de Vries R.P."/>
            <person name="Hilden K."/>
            <person name="Makela M.R."/>
            <person name="Grigoriev I."/>
            <person name="Riley R."/>
        </authorList>
    </citation>
    <scope>NUCLEOTIDE SEQUENCE [LARGE SCALE GENOMIC DNA]</scope>
    <source>
        <strain evidence="3 4">FBCC195</strain>
    </source>
</reference>
<keyword evidence="2" id="KW-0274">FAD</keyword>
<gene>
    <name evidence="3" type="ORF">PHLCEN_2v12968</name>
</gene>
<dbReference type="InterPro" id="IPR015659">
    <property type="entry name" value="Proline_oxidase"/>
</dbReference>
<dbReference type="PANTHER" id="PTHR13914">
    <property type="entry name" value="PROLINE OXIDASE"/>
    <property type="match status" value="1"/>
</dbReference>
<dbReference type="GO" id="GO:0004657">
    <property type="term" value="F:proline dehydrogenase activity"/>
    <property type="evidence" value="ECO:0007669"/>
    <property type="project" value="UniProtKB-EC"/>
</dbReference>
<comment type="catalytic activity">
    <reaction evidence="2">
        <text>L-proline + a quinone = (S)-1-pyrroline-5-carboxylate + a quinol + H(+)</text>
        <dbReference type="Rhea" id="RHEA:23784"/>
        <dbReference type="ChEBI" id="CHEBI:15378"/>
        <dbReference type="ChEBI" id="CHEBI:17388"/>
        <dbReference type="ChEBI" id="CHEBI:24646"/>
        <dbReference type="ChEBI" id="CHEBI:60039"/>
        <dbReference type="ChEBI" id="CHEBI:132124"/>
        <dbReference type="EC" id="1.5.5.2"/>
    </reaction>
</comment>
<dbReference type="GO" id="GO:0005739">
    <property type="term" value="C:mitochondrion"/>
    <property type="evidence" value="ECO:0007669"/>
    <property type="project" value="TreeGrafter"/>
</dbReference>
<name>A0A2R6NGL6_9APHY</name>
<dbReference type="GO" id="GO:0010133">
    <property type="term" value="P:L-proline catabolic process to L-glutamate"/>
    <property type="evidence" value="ECO:0007669"/>
    <property type="project" value="TreeGrafter"/>
</dbReference>
<comment type="similarity">
    <text evidence="2">Belongs to the proline oxidase family.</text>
</comment>
<dbReference type="EMBL" id="MLYV02001294">
    <property type="protein sequence ID" value="PSR71122.1"/>
    <property type="molecule type" value="Genomic_DNA"/>
</dbReference>
<protein>
    <recommendedName>
        <fullName evidence="2">Proline dehydrogenase</fullName>
        <ecNumber evidence="2">1.5.5.2</ecNumber>
    </recommendedName>
</protein>
<evidence type="ECO:0000313" key="3">
    <source>
        <dbReference type="EMBL" id="PSR71122.1"/>
    </source>
</evidence>
<dbReference type="InterPro" id="IPR029041">
    <property type="entry name" value="FAD-linked_oxidoreductase-like"/>
</dbReference>
<comment type="function">
    <text evidence="2">Converts proline to delta-1-pyrroline-5-carboxylate.</text>
</comment>
<sequence>MSLRLLCRAFPKARPRTPFIRSLSSGIPPRPGLFRNGFTAASIGLASGTVILAGTLTLATQSALHADADISHEKTTKQPFSALVRSYVVYTMCSFPTLIDWSPTLLSTLLSVPIVKEITEVFVRITFFNQFVGADSADDALPLLEQLRGENKGCLFAYSVEVDEESAAGKGKDKAAQPIHKEIVQEMIHNIDVAADFEDRHVLPGSAVGRRTWVAIKLVRVVVLTTLNLALISFESQTALLPNHQSIINLSKFLVQNRPTSPKIPFPGTPDPSDLNILYTSSRPTDSPLTDQDIVDLNELHADLNAICKHAQERGVKIIIDAEYRSVSA</sequence>
<proteinExistence type="inferred from homology"/>
<dbReference type="Proteomes" id="UP000186601">
    <property type="component" value="Unassembled WGS sequence"/>
</dbReference>
<dbReference type="SUPFAM" id="SSF51730">
    <property type="entry name" value="FAD-linked oxidoreductase"/>
    <property type="match status" value="1"/>
</dbReference>
<dbReference type="EC" id="1.5.5.2" evidence="2"/>
<dbReference type="PANTHER" id="PTHR13914:SF0">
    <property type="entry name" value="PROLINE DEHYDROGENASE 1, MITOCHONDRIAL"/>
    <property type="match status" value="1"/>
</dbReference>